<evidence type="ECO:0000259" key="5">
    <source>
        <dbReference type="Pfam" id="PF00389"/>
    </source>
</evidence>
<gene>
    <name evidence="7" type="ORF">H8698_11255</name>
</gene>
<dbReference type="FunFam" id="3.40.50.720:FF:000203">
    <property type="entry name" value="D-3-phosphoglycerate dehydrogenase (SerA)"/>
    <property type="match status" value="1"/>
</dbReference>
<dbReference type="SUPFAM" id="SSF52283">
    <property type="entry name" value="Formate/glycerate dehydrogenase catalytic domain-like"/>
    <property type="match status" value="1"/>
</dbReference>
<dbReference type="InterPro" id="IPR036291">
    <property type="entry name" value="NAD(P)-bd_dom_sf"/>
</dbReference>
<dbReference type="InterPro" id="IPR029753">
    <property type="entry name" value="D-isomer_DH_CS"/>
</dbReference>
<comment type="caution">
    <text evidence="7">The sequence shown here is derived from an EMBL/GenBank/DDBJ whole genome shotgun (WGS) entry which is preliminary data.</text>
</comment>
<dbReference type="InterPro" id="IPR006140">
    <property type="entry name" value="D-isomer_DH_NAD-bd"/>
</dbReference>
<dbReference type="InterPro" id="IPR006139">
    <property type="entry name" value="D-isomer_2_OHA_DH_cat_dom"/>
</dbReference>
<dbReference type="CDD" id="cd12172">
    <property type="entry name" value="PGDH_like_2"/>
    <property type="match status" value="1"/>
</dbReference>
<dbReference type="PANTHER" id="PTHR42789">
    <property type="entry name" value="D-ISOMER SPECIFIC 2-HYDROXYACID DEHYDROGENASE FAMILY PROTEIN (AFU_ORTHOLOGUE AFUA_6G10090)"/>
    <property type="match status" value="1"/>
</dbReference>
<dbReference type="InterPro" id="IPR050857">
    <property type="entry name" value="D-2-hydroxyacid_DH"/>
</dbReference>
<keyword evidence="8" id="KW-1185">Reference proteome</keyword>
<dbReference type="GO" id="GO:0051287">
    <property type="term" value="F:NAD binding"/>
    <property type="evidence" value="ECO:0007669"/>
    <property type="project" value="InterPro"/>
</dbReference>
<keyword evidence="3" id="KW-0520">NAD</keyword>
<dbReference type="SUPFAM" id="SSF51735">
    <property type="entry name" value="NAD(P)-binding Rossmann-fold domains"/>
    <property type="match status" value="1"/>
</dbReference>
<proteinExistence type="inferred from homology"/>
<evidence type="ECO:0000256" key="3">
    <source>
        <dbReference type="ARBA" id="ARBA00023027"/>
    </source>
</evidence>
<accession>A0A926DM82</accession>
<dbReference type="Pfam" id="PF02826">
    <property type="entry name" value="2-Hacid_dh_C"/>
    <property type="match status" value="1"/>
</dbReference>
<dbReference type="GO" id="GO:0016616">
    <property type="term" value="F:oxidoreductase activity, acting on the CH-OH group of donors, NAD or NADP as acceptor"/>
    <property type="evidence" value="ECO:0007669"/>
    <property type="project" value="InterPro"/>
</dbReference>
<evidence type="ECO:0000256" key="1">
    <source>
        <dbReference type="ARBA" id="ARBA00005854"/>
    </source>
</evidence>
<evidence type="ECO:0000313" key="8">
    <source>
        <dbReference type="Proteomes" id="UP000611762"/>
    </source>
</evidence>
<feature type="domain" description="D-isomer specific 2-hydroxyacid dehydrogenase NAD-binding" evidence="6">
    <location>
        <begin position="113"/>
        <end position="285"/>
    </location>
</feature>
<dbReference type="AlphaFoldDB" id="A0A926DM82"/>
<sequence length="309" mass="34340">MYNVLITSEYFGKFSGEAKQLLLANGFSVTDNPYGHKFLTPEEIIPYAKHADALICDLEKITREVIDSAPNLKIISRRGVGTDSVDVAYAEKKNIAVARTLGVVEPPVAELVMAYILEFSRRISVLNQSMHAGRWERCQCHSVNGKTLGIVGMGKIAYEVARRAHSFGMHILYTDTVRNERAEAEFGAQQKPVCELLEESDFVTLHLPLTENTANYMDYGKLCKMKQSAYLINAARGGVVNCADLKRALCENKLSGAAIDVFEKEPETNSSFRGMENVILTPHVGTFTEEIFVKMDVAAAENIISFFQK</sequence>
<organism evidence="7 8">
    <name type="scientific">Congzhengia minquanensis</name>
    <dbReference type="NCBI Taxonomy" id="2763657"/>
    <lineage>
        <taxon>Bacteria</taxon>
        <taxon>Bacillati</taxon>
        <taxon>Bacillota</taxon>
        <taxon>Clostridia</taxon>
        <taxon>Eubacteriales</taxon>
        <taxon>Oscillospiraceae</taxon>
        <taxon>Congzhengia</taxon>
    </lineage>
</organism>
<evidence type="ECO:0000256" key="4">
    <source>
        <dbReference type="RuleBase" id="RU003719"/>
    </source>
</evidence>
<feature type="domain" description="D-isomer specific 2-hydroxyacid dehydrogenase catalytic" evidence="5">
    <location>
        <begin position="33"/>
        <end position="308"/>
    </location>
</feature>
<evidence type="ECO:0000259" key="6">
    <source>
        <dbReference type="Pfam" id="PF02826"/>
    </source>
</evidence>
<dbReference type="Pfam" id="PF00389">
    <property type="entry name" value="2-Hacid_dh"/>
    <property type="match status" value="1"/>
</dbReference>
<reference evidence="7" key="1">
    <citation type="submission" date="2020-08" db="EMBL/GenBank/DDBJ databases">
        <title>Genome public.</title>
        <authorList>
            <person name="Liu C."/>
            <person name="Sun Q."/>
        </authorList>
    </citation>
    <scope>NUCLEOTIDE SEQUENCE</scope>
    <source>
        <strain evidence="7">H8</strain>
    </source>
</reference>
<evidence type="ECO:0000313" key="7">
    <source>
        <dbReference type="EMBL" id="MBC8541555.1"/>
    </source>
</evidence>
<evidence type="ECO:0000256" key="2">
    <source>
        <dbReference type="ARBA" id="ARBA00023002"/>
    </source>
</evidence>
<name>A0A926DM82_9FIRM</name>
<dbReference type="PROSITE" id="PS00671">
    <property type="entry name" value="D_2_HYDROXYACID_DH_3"/>
    <property type="match status" value="1"/>
</dbReference>
<keyword evidence="2 4" id="KW-0560">Oxidoreductase</keyword>
<dbReference type="Gene3D" id="3.40.50.720">
    <property type="entry name" value="NAD(P)-binding Rossmann-like Domain"/>
    <property type="match status" value="2"/>
</dbReference>
<comment type="similarity">
    <text evidence="1 4">Belongs to the D-isomer specific 2-hydroxyacid dehydrogenase family.</text>
</comment>
<dbReference type="RefSeq" id="WP_249313573.1">
    <property type="nucleotide sequence ID" value="NZ_JACRSU010000004.1"/>
</dbReference>
<dbReference type="Proteomes" id="UP000611762">
    <property type="component" value="Unassembled WGS sequence"/>
</dbReference>
<dbReference type="EMBL" id="JACRSU010000004">
    <property type="protein sequence ID" value="MBC8541555.1"/>
    <property type="molecule type" value="Genomic_DNA"/>
</dbReference>
<dbReference type="PANTHER" id="PTHR42789:SF1">
    <property type="entry name" value="D-ISOMER SPECIFIC 2-HYDROXYACID DEHYDROGENASE FAMILY PROTEIN (AFU_ORTHOLOGUE AFUA_6G10090)"/>
    <property type="match status" value="1"/>
</dbReference>
<protein>
    <submittedName>
        <fullName evidence="7">Phosphoglycerate dehydrogenase</fullName>
    </submittedName>
</protein>